<dbReference type="SUPFAM" id="SSF54060">
    <property type="entry name" value="His-Me finger endonucleases"/>
    <property type="match status" value="1"/>
</dbReference>
<dbReference type="Proteomes" id="UP000187323">
    <property type="component" value="Unassembled WGS sequence"/>
</dbReference>
<comment type="caution">
    <text evidence="2">The sequence shown here is derived from an EMBL/GenBank/DDBJ whole genome shotgun (WGS) entry which is preliminary data.</text>
</comment>
<accession>A0AB36J3H4</accession>
<gene>
    <name evidence="2" type="ORF">BSK47_29635</name>
</gene>
<reference evidence="2 3" key="1">
    <citation type="submission" date="2016-10" db="EMBL/GenBank/DDBJ databases">
        <title>Paenibacillus species isolates.</title>
        <authorList>
            <person name="Beno S.M."/>
        </authorList>
    </citation>
    <scope>NUCLEOTIDE SEQUENCE [LARGE SCALE GENOMIC DNA]</scope>
    <source>
        <strain evidence="2 3">FSL H7-0918</strain>
    </source>
</reference>
<dbReference type="EMBL" id="MPTO01000042">
    <property type="protein sequence ID" value="OME11071.1"/>
    <property type="molecule type" value="Genomic_DNA"/>
</dbReference>
<evidence type="ECO:0000313" key="2">
    <source>
        <dbReference type="EMBL" id="OME11071.1"/>
    </source>
</evidence>
<protein>
    <recommendedName>
        <fullName evidence="1">HNH nuclease domain-containing protein</fullName>
    </recommendedName>
</protein>
<name>A0AB36J3H4_9BACL</name>
<dbReference type="SUPFAM" id="SSF54171">
    <property type="entry name" value="DNA-binding domain"/>
    <property type="match status" value="1"/>
</dbReference>
<dbReference type="InterPro" id="IPR016177">
    <property type="entry name" value="DNA-bd_dom_sf"/>
</dbReference>
<dbReference type="Pfam" id="PF13392">
    <property type="entry name" value="HNH_3"/>
    <property type="match status" value="1"/>
</dbReference>
<feature type="domain" description="HNH nuclease" evidence="1">
    <location>
        <begin position="79"/>
        <end position="108"/>
    </location>
</feature>
<organism evidence="2 3">
    <name type="scientific">Paenibacillus odorifer</name>
    <dbReference type="NCBI Taxonomy" id="189426"/>
    <lineage>
        <taxon>Bacteria</taxon>
        <taxon>Bacillati</taxon>
        <taxon>Bacillota</taxon>
        <taxon>Bacilli</taxon>
        <taxon>Bacillales</taxon>
        <taxon>Paenibacillaceae</taxon>
        <taxon>Paenibacillus</taxon>
    </lineage>
</organism>
<proteinExistence type="predicted"/>
<dbReference type="InterPro" id="IPR044925">
    <property type="entry name" value="His-Me_finger_sf"/>
</dbReference>
<dbReference type="AlphaFoldDB" id="A0AB36J3H4"/>
<dbReference type="InterPro" id="IPR003615">
    <property type="entry name" value="HNH_nuc"/>
</dbReference>
<evidence type="ECO:0000259" key="1">
    <source>
        <dbReference type="Pfam" id="PF13392"/>
    </source>
</evidence>
<dbReference type="Gene3D" id="3.90.75.20">
    <property type="match status" value="1"/>
</dbReference>
<dbReference type="RefSeq" id="WP_076138669.1">
    <property type="nucleotide sequence ID" value="NZ_MPTN01000053.1"/>
</dbReference>
<dbReference type="GO" id="GO:0003677">
    <property type="term" value="F:DNA binding"/>
    <property type="evidence" value="ECO:0007669"/>
    <property type="project" value="InterPro"/>
</dbReference>
<sequence length="175" mass="20085">MKNKFNIRGEITAIYVSSSEGIIETLIDTKSLEILNEFNGTFRASWNKNTKSYYVLGYDRSLGPSKNVMLHRYLTAAMDGLVVDHINHDTLDNRLVNLRVVTQSENVRNPDLKKRISKFPGVTWYENKGKWRAKRRVNGKSHHLGYFANWDDAVEAVKKFDVIISGPIAEQRQAL</sequence>
<evidence type="ECO:0000313" key="3">
    <source>
        <dbReference type="Proteomes" id="UP000187323"/>
    </source>
</evidence>